<dbReference type="OrthoDB" id="9792792at2"/>
<feature type="binding site" evidence="5">
    <location>
        <position position="337"/>
    </location>
    <ligand>
        <name>a divalent metal cation</name>
        <dbReference type="ChEBI" id="CHEBI:60240"/>
        <label>1</label>
    </ligand>
</feature>
<dbReference type="RefSeq" id="WP_042534802.1">
    <property type="nucleotide sequence ID" value="NZ_CDGG01000001.1"/>
</dbReference>
<dbReference type="PANTHER" id="PTHR13799:SF14">
    <property type="entry name" value="GTP CYCLOHYDROLASE 1 TYPE 2 HOMOLOG"/>
    <property type="match status" value="1"/>
</dbReference>
<evidence type="ECO:0000256" key="1">
    <source>
        <dbReference type="ARBA" id="ARBA00006964"/>
    </source>
</evidence>
<reference evidence="6 7" key="1">
    <citation type="submission" date="2014-11" db="EMBL/GenBank/DDBJ databases">
        <authorList>
            <person name="Urmite Genomes Urmite Genomes"/>
        </authorList>
    </citation>
    <scope>NUCLEOTIDE SEQUENCE [LARGE SCALE GENOMIC DNA]</scope>
    <source>
        <strain evidence="6 7">Oc5</strain>
    </source>
</reference>
<dbReference type="InterPro" id="IPR017221">
    <property type="entry name" value="DUF34/NIF3_bac"/>
</dbReference>
<protein>
    <recommendedName>
        <fullName evidence="2 4">GTP cyclohydrolase 1 type 2 homolog</fullName>
    </recommendedName>
</protein>
<dbReference type="InterPro" id="IPR036069">
    <property type="entry name" value="DUF34/NIF3_sf"/>
</dbReference>
<accession>A0A0A1MZI7</accession>
<keyword evidence="6" id="KW-0378">Hydrolase</keyword>
<dbReference type="InterPro" id="IPR002678">
    <property type="entry name" value="DUF34/NIF3"/>
</dbReference>
<comment type="similarity">
    <text evidence="1 4">Belongs to the GTP cyclohydrolase I type 2/NIF3 family.</text>
</comment>
<dbReference type="SUPFAM" id="SSF102705">
    <property type="entry name" value="NIF3 (NGG1p interacting factor 3)-like"/>
    <property type="match status" value="1"/>
</dbReference>
<gene>
    <name evidence="6" type="ORF">BN997_04103</name>
</gene>
<evidence type="ECO:0000256" key="3">
    <source>
        <dbReference type="ARBA" id="ARBA00022723"/>
    </source>
</evidence>
<dbReference type="FunFam" id="3.30.70.120:FF:000006">
    <property type="entry name" value="GTP cyclohydrolase 1 type 2 homolog"/>
    <property type="match status" value="1"/>
</dbReference>
<name>A0A0A1MZI7_9BACI</name>
<dbReference type="InterPro" id="IPR015867">
    <property type="entry name" value="N-reg_PII/ATP_PRibTrfase_C"/>
</dbReference>
<evidence type="ECO:0000313" key="6">
    <source>
        <dbReference type="EMBL" id="CEI84161.1"/>
    </source>
</evidence>
<dbReference type="Gene3D" id="3.40.1390.30">
    <property type="entry name" value="NIF3 (NGG1p interacting factor 3)-like"/>
    <property type="match status" value="1"/>
</dbReference>
<feature type="binding site" evidence="5">
    <location>
        <position position="108"/>
    </location>
    <ligand>
        <name>a divalent metal cation</name>
        <dbReference type="ChEBI" id="CHEBI:60240"/>
        <label>1</label>
    </ligand>
</feature>
<evidence type="ECO:0000313" key="7">
    <source>
        <dbReference type="Proteomes" id="UP000040453"/>
    </source>
</evidence>
<dbReference type="GO" id="GO:0016787">
    <property type="term" value="F:hydrolase activity"/>
    <property type="evidence" value="ECO:0007669"/>
    <property type="project" value="UniProtKB-KW"/>
</dbReference>
<feature type="binding site" evidence="5">
    <location>
        <position position="70"/>
    </location>
    <ligand>
        <name>a divalent metal cation</name>
        <dbReference type="ChEBI" id="CHEBI:60240"/>
        <label>1</label>
    </ligand>
</feature>
<keyword evidence="7" id="KW-1185">Reference proteome</keyword>
<dbReference type="PANTHER" id="PTHR13799">
    <property type="entry name" value="NGG1 INTERACTING FACTOR 3"/>
    <property type="match status" value="1"/>
</dbReference>
<evidence type="ECO:0000256" key="4">
    <source>
        <dbReference type="PIRNR" id="PIRNR037489"/>
    </source>
</evidence>
<dbReference type="Pfam" id="PF01784">
    <property type="entry name" value="DUF34_NIF3"/>
    <property type="match status" value="1"/>
</dbReference>
<dbReference type="GO" id="GO:0046872">
    <property type="term" value="F:metal ion binding"/>
    <property type="evidence" value="ECO:0007669"/>
    <property type="project" value="UniProtKB-UniRule"/>
</dbReference>
<dbReference type="GO" id="GO:0005737">
    <property type="term" value="C:cytoplasm"/>
    <property type="evidence" value="ECO:0007669"/>
    <property type="project" value="TreeGrafter"/>
</dbReference>
<dbReference type="AlphaFoldDB" id="A0A0A1MZI7"/>
<sequence>MKEQTTKHADFFRIMDSWAPKSFAYHWDNIGLQTGRFHDTTSQILITLDVTEEVVDEAIEKGANLIIAHHPLLFQPLKQINVDHPKGRVVQKLLKNDITVFAAHTNLDIAEGGVNDLLSGALELKNKEPLEVLEQESLLKIVVFVPESHVQELRDALHQGGAGQIGDYSHCTFQSAGQGTFLPSEQAVPYIGEQNEMTFVDEKKLEAVVPKKNLARVIDAVISAHPYEEPAYDMYPLENKGQSIGIGRFGVLESPVSMKAFIETVKKNLDMPRVRVSGNIEKNVKKVAVLGGSGEKYVSHALRKKADVYITGDMTFHAAQDAEQMGLTVIDAGHYIEKIMKTATKEKLIQEIPAFRSKVYVSEVNTDPFVFM</sequence>
<organism evidence="6 7">
    <name type="scientific">Oceanobacillus oncorhynchi</name>
    <dbReference type="NCBI Taxonomy" id="545501"/>
    <lineage>
        <taxon>Bacteria</taxon>
        <taxon>Bacillati</taxon>
        <taxon>Bacillota</taxon>
        <taxon>Bacilli</taxon>
        <taxon>Bacillales</taxon>
        <taxon>Bacillaceae</taxon>
        <taxon>Oceanobacillus</taxon>
    </lineage>
</organism>
<dbReference type="NCBIfam" id="TIGR00486">
    <property type="entry name" value="YbgI_SA1388"/>
    <property type="match status" value="1"/>
</dbReference>
<feature type="binding site" evidence="5">
    <location>
        <position position="334"/>
    </location>
    <ligand>
        <name>a divalent metal cation</name>
        <dbReference type="ChEBI" id="CHEBI:60240"/>
        <label>1</label>
    </ligand>
</feature>
<feature type="binding site" evidence="5">
    <location>
        <position position="69"/>
    </location>
    <ligand>
        <name>a divalent metal cation</name>
        <dbReference type="ChEBI" id="CHEBI:60240"/>
        <label>1</label>
    </ligand>
</feature>
<evidence type="ECO:0000256" key="5">
    <source>
        <dbReference type="PIRSR" id="PIRSR602678-1"/>
    </source>
</evidence>
<dbReference type="Proteomes" id="UP000040453">
    <property type="component" value="Unassembled WGS sequence"/>
</dbReference>
<dbReference type="Gene3D" id="3.30.70.120">
    <property type="match status" value="1"/>
</dbReference>
<keyword evidence="3 4" id="KW-0479">Metal-binding</keyword>
<evidence type="ECO:0000256" key="2">
    <source>
        <dbReference type="ARBA" id="ARBA00022112"/>
    </source>
</evidence>
<proteinExistence type="inferred from homology"/>
<dbReference type="EMBL" id="CDGG01000001">
    <property type="protein sequence ID" value="CEI84161.1"/>
    <property type="molecule type" value="Genomic_DNA"/>
</dbReference>
<dbReference type="STRING" id="545501.BN997_04103"/>
<dbReference type="PIRSF" id="PIRSF037489">
    <property type="entry name" value="UCP037489_NIF3_YqfO"/>
    <property type="match status" value="1"/>
</dbReference>
<dbReference type="FunFam" id="3.40.1390.30:FF:000001">
    <property type="entry name" value="GTP cyclohydrolase 1 type 2"/>
    <property type="match status" value="1"/>
</dbReference>